<evidence type="ECO:0000256" key="7">
    <source>
        <dbReference type="SAM" id="Phobius"/>
    </source>
</evidence>
<evidence type="ECO:0000256" key="1">
    <source>
        <dbReference type="ARBA" id="ARBA00004651"/>
    </source>
</evidence>
<evidence type="ECO:0000259" key="8">
    <source>
        <dbReference type="Pfam" id="PF00884"/>
    </source>
</evidence>
<feature type="transmembrane region" description="Helical" evidence="7">
    <location>
        <begin position="177"/>
        <end position="198"/>
    </location>
</feature>
<comment type="subcellular location">
    <subcellularLocation>
        <location evidence="1">Cell membrane</location>
        <topology evidence="1">Multi-pass membrane protein</topology>
    </subcellularLocation>
</comment>
<proteinExistence type="predicted"/>
<dbReference type="EMBL" id="UOFS01000048">
    <property type="protein sequence ID" value="VAX01326.1"/>
    <property type="molecule type" value="Genomic_DNA"/>
</dbReference>
<dbReference type="AlphaFoldDB" id="A0A3B1A6G1"/>
<feature type="transmembrane region" description="Helical" evidence="7">
    <location>
        <begin position="50"/>
        <end position="70"/>
    </location>
</feature>
<dbReference type="CDD" id="cd16015">
    <property type="entry name" value="LTA_synthase"/>
    <property type="match status" value="1"/>
</dbReference>
<reference evidence="9" key="1">
    <citation type="submission" date="2018-06" db="EMBL/GenBank/DDBJ databases">
        <authorList>
            <person name="Zhirakovskaya E."/>
        </authorList>
    </citation>
    <scope>NUCLEOTIDE SEQUENCE</scope>
</reference>
<dbReference type="GO" id="GO:0005886">
    <property type="term" value="C:plasma membrane"/>
    <property type="evidence" value="ECO:0007669"/>
    <property type="project" value="UniProtKB-SubCell"/>
</dbReference>
<keyword evidence="5 7" id="KW-0472">Membrane</keyword>
<evidence type="ECO:0000256" key="6">
    <source>
        <dbReference type="SAM" id="MobiDB-lite"/>
    </source>
</evidence>
<evidence type="ECO:0000256" key="5">
    <source>
        <dbReference type="ARBA" id="ARBA00023136"/>
    </source>
</evidence>
<dbReference type="PIRSF" id="PIRSF005091">
    <property type="entry name" value="Mmb_sulf_HI1246"/>
    <property type="match status" value="1"/>
</dbReference>
<feature type="transmembrane region" description="Helical" evidence="7">
    <location>
        <begin position="138"/>
        <end position="156"/>
    </location>
</feature>
<evidence type="ECO:0000256" key="4">
    <source>
        <dbReference type="ARBA" id="ARBA00022989"/>
    </source>
</evidence>
<name>A0A3B1A6G1_9ZZZZ</name>
<evidence type="ECO:0000313" key="9">
    <source>
        <dbReference type="EMBL" id="VAX01326.1"/>
    </source>
</evidence>
<feature type="transmembrane region" description="Helical" evidence="7">
    <location>
        <begin position="7"/>
        <end position="30"/>
    </location>
</feature>
<dbReference type="InterPro" id="IPR050448">
    <property type="entry name" value="OpgB/LTA_synthase_biosynth"/>
</dbReference>
<dbReference type="PANTHER" id="PTHR47371">
    <property type="entry name" value="LIPOTEICHOIC ACID SYNTHASE"/>
    <property type="match status" value="1"/>
</dbReference>
<keyword evidence="4 7" id="KW-1133">Transmembrane helix</keyword>
<feature type="domain" description="Sulfatase N-terminal" evidence="8">
    <location>
        <begin position="283"/>
        <end position="569"/>
    </location>
</feature>
<keyword evidence="3 7" id="KW-0812">Transmembrane</keyword>
<sequence length="676" mass="77458">MPKLIRFLLTITCLHLVLFSLLRVVFWQYFKTPTDPLVLSDLGQAFYLGLKFDLQLSLLMILPVFVLGNIRIFNPFHSGGMRLFWLLYFFLVMLSILLIYAGNFGHYGYLGKPIDATMLRFFENLDISTQMVWETYPVIEWAIGFIVLLGVYLFTLNRLIIRNNYQIDNQRGIVKKIIIAGVFTSLMAVGLFGKISYYPLRWSDAFFSPHYFVPAVASNPMLYFASTFKNRKIQFSKTETKKYYKVISKYLNIDHPNESNLNYLRTVKNKSSAGKKQIEKKYNVVMVFLESFSAFKSGLYNNPLNPTPNIDRLARQGYFFNRFYTPSTGTARSVFTALTGIPDVEPRKTSTRNPLIVDQHLIMNSFDNYKKLYFLGGSASWGNIRGLLSKNINDLNLYEEGRYNSPRVDVWGIADHNLFKEANNVLKEINSDQPFFAVIQTSGNHRPYTIPQDATGFTLDNNNDDKLTQSGFLNNGEYNSYRFLDYSVGLFIEAAKKENYFDNTLFVFFGDHGVAGTGQHIKPSYSQLGIMNIHVPLIFYAPKLITQAKQFTKVSSEVDVMPTIAGLLNHSYINSTLGRDLFDPQFDAARYAYTVSHGSKQRIGLISDKHYFQMDENGSNASLHDLNSSSARTDLSTQQPVERKKMEQLLRAINTSVNYMRYHNSKSEIKQLGTIK</sequence>
<dbReference type="PANTHER" id="PTHR47371:SF3">
    <property type="entry name" value="PHOSPHOGLYCEROL TRANSFERASE I"/>
    <property type="match status" value="1"/>
</dbReference>
<dbReference type="InterPro" id="IPR017850">
    <property type="entry name" value="Alkaline_phosphatase_core_sf"/>
</dbReference>
<dbReference type="InterPro" id="IPR012160">
    <property type="entry name" value="LtaS-like"/>
</dbReference>
<gene>
    <name evidence="9" type="ORF">MNBD_GAMMA22-3133</name>
</gene>
<dbReference type="Gene3D" id="3.40.720.10">
    <property type="entry name" value="Alkaline Phosphatase, subunit A"/>
    <property type="match status" value="1"/>
</dbReference>
<organism evidence="9">
    <name type="scientific">hydrothermal vent metagenome</name>
    <dbReference type="NCBI Taxonomy" id="652676"/>
    <lineage>
        <taxon>unclassified sequences</taxon>
        <taxon>metagenomes</taxon>
        <taxon>ecological metagenomes</taxon>
    </lineage>
</organism>
<accession>A0A3B1A6G1</accession>
<feature type="region of interest" description="Disordered" evidence="6">
    <location>
        <begin position="621"/>
        <end position="642"/>
    </location>
</feature>
<protein>
    <submittedName>
        <fullName evidence="9">Sulfatase family protein</fullName>
    </submittedName>
</protein>
<dbReference type="SUPFAM" id="SSF53649">
    <property type="entry name" value="Alkaline phosphatase-like"/>
    <property type="match status" value="1"/>
</dbReference>
<evidence type="ECO:0000256" key="2">
    <source>
        <dbReference type="ARBA" id="ARBA00022475"/>
    </source>
</evidence>
<evidence type="ECO:0000256" key="3">
    <source>
        <dbReference type="ARBA" id="ARBA00022692"/>
    </source>
</evidence>
<dbReference type="Pfam" id="PF00884">
    <property type="entry name" value="Sulfatase"/>
    <property type="match status" value="1"/>
</dbReference>
<dbReference type="InterPro" id="IPR000917">
    <property type="entry name" value="Sulfatase_N"/>
</dbReference>
<feature type="transmembrane region" description="Helical" evidence="7">
    <location>
        <begin position="82"/>
        <end position="102"/>
    </location>
</feature>
<keyword evidence="2" id="KW-1003">Cell membrane</keyword>
<feature type="compositionally biased region" description="Polar residues" evidence="6">
    <location>
        <begin position="621"/>
        <end position="640"/>
    </location>
</feature>